<organism evidence="2 3">
    <name type="scientific">Tritrichomonas musculus</name>
    <dbReference type="NCBI Taxonomy" id="1915356"/>
    <lineage>
        <taxon>Eukaryota</taxon>
        <taxon>Metamonada</taxon>
        <taxon>Parabasalia</taxon>
        <taxon>Tritrichomonadida</taxon>
        <taxon>Tritrichomonadidae</taxon>
        <taxon>Tritrichomonas</taxon>
    </lineage>
</organism>
<sequence>MMDNYDENSEEPRSDIFLITQNFDLDLYKFLYSHKNQRMNFDPLFLVSHSMIDAFKYILKDQNTSEIIELMEFALNNNNTYLKAILDYLIDSGIIKDEVIKDEKIKEYRIDEFFI</sequence>
<dbReference type="InterPro" id="IPR002227">
    <property type="entry name" value="Tyrosinase_Cu-bd"/>
</dbReference>
<proteinExistence type="predicted"/>
<reference evidence="2 3" key="1">
    <citation type="submission" date="2024-04" db="EMBL/GenBank/DDBJ databases">
        <title>Tritrichomonas musculus Genome.</title>
        <authorList>
            <person name="Alves-Ferreira E."/>
            <person name="Grigg M."/>
            <person name="Lorenzi H."/>
            <person name="Galac M."/>
        </authorList>
    </citation>
    <scope>NUCLEOTIDE SEQUENCE [LARGE SCALE GENOMIC DNA]</scope>
    <source>
        <strain evidence="2 3">EAF2021</strain>
    </source>
</reference>
<dbReference type="PROSITE" id="PS00498">
    <property type="entry name" value="TYROSINASE_2"/>
    <property type="match status" value="1"/>
</dbReference>
<evidence type="ECO:0000313" key="3">
    <source>
        <dbReference type="Proteomes" id="UP001470230"/>
    </source>
</evidence>
<dbReference type="Proteomes" id="UP001470230">
    <property type="component" value="Unassembled WGS sequence"/>
</dbReference>
<evidence type="ECO:0000259" key="1">
    <source>
        <dbReference type="PROSITE" id="PS00498"/>
    </source>
</evidence>
<accession>A0ABR2H653</accession>
<name>A0ABR2H653_9EUKA</name>
<comment type="caution">
    <text evidence="2">The sequence shown here is derived from an EMBL/GenBank/DDBJ whole genome shotgun (WGS) entry which is preliminary data.</text>
</comment>
<dbReference type="EMBL" id="JAPFFF010000040">
    <property type="protein sequence ID" value="KAK8841704.1"/>
    <property type="molecule type" value="Genomic_DNA"/>
</dbReference>
<feature type="domain" description="Tyrosinase copper-binding" evidence="1">
    <location>
        <begin position="42"/>
        <end position="53"/>
    </location>
</feature>
<protein>
    <recommendedName>
        <fullName evidence="1">Tyrosinase copper-binding domain-containing protein</fullName>
    </recommendedName>
</protein>
<evidence type="ECO:0000313" key="2">
    <source>
        <dbReference type="EMBL" id="KAK8841704.1"/>
    </source>
</evidence>
<keyword evidence="3" id="KW-1185">Reference proteome</keyword>
<gene>
    <name evidence="2" type="ORF">M9Y10_026648</name>
</gene>